<keyword evidence="1" id="KW-0813">Transport</keyword>
<evidence type="ECO:0000256" key="1">
    <source>
        <dbReference type="ARBA" id="ARBA00022448"/>
    </source>
</evidence>
<dbReference type="InterPro" id="IPR017871">
    <property type="entry name" value="ABC_transporter-like_CS"/>
</dbReference>
<evidence type="ECO:0000313" key="7">
    <source>
        <dbReference type="Proteomes" id="UP000000374"/>
    </source>
</evidence>
<dbReference type="SMART" id="SM00382">
    <property type="entry name" value="AAA"/>
    <property type="match status" value="1"/>
</dbReference>
<dbReference type="InterPro" id="IPR027417">
    <property type="entry name" value="P-loop_NTPase"/>
</dbReference>
<feature type="domain" description="ABC transporter" evidence="5">
    <location>
        <begin position="7"/>
        <end position="237"/>
    </location>
</feature>
<dbReference type="AlphaFoldDB" id="A1WET5"/>
<keyword evidence="7" id="KW-1185">Reference proteome</keyword>
<gene>
    <name evidence="6" type="ordered locus">Veis_0352</name>
</gene>
<protein>
    <submittedName>
        <fullName evidence="6">ABC transporter related</fullName>
    </submittedName>
</protein>
<dbReference type="RefSeq" id="WP_011808159.1">
    <property type="nucleotide sequence ID" value="NC_008786.1"/>
</dbReference>
<dbReference type="InterPro" id="IPR051120">
    <property type="entry name" value="ABC_AA/LPS_Transport"/>
</dbReference>
<organism evidence="6 7">
    <name type="scientific">Verminephrobacter eiseniae (strain EF01-2)</name>
    <dbReference type="NCBI Taxonomy" id="391735"/>
    <lineage>
        <taxon>Bacteria</taxon>
        <taxon>Pseudomonadati</taxon>
        <taxon>Pseudomonadota</taxon>
        <taxon>Betaproteobacteria</taxon>
        <taxon>Burkholderiales</taxon>
        <taxon>Comamonadaceae</taxon>
        <taxon>Verminephrobacter</taxon>
    </lineage>
</organism>
<keyword evidence="4" id="KW-0067">ATP-binding</keyword>
<sequence>MKHDTVLEAQDVVMRFGGVTAVDGASMKLKRNELRCLIGPNGAGKSTFFKCLSGQLVPTEGDIILNGEHVAGRLVHEIARMGVALKTQVPSLMNGLSVHENLWLAALARHSRADANAQVERLIGELGLAAHARSLAGALAHGQRQMVELGVVLATEPWLVLLDEPAGGLTRDEVERMAEIVKNLAMRATVVVVEHDMNFVRAIAETVTVFHHGRILAQGNAETVLSDERVRAVYLGKQHGTPA</sequence>
<dbReference type="OrthoDB" id="9781337at2"/>
<dbReference type="InterPro" id="IPR003593">
    <property type="entry name" value="AAA+_ATPase"/>
</dbReference>
<dbReference type="KEGG" id="vei:Veis_0352"/>
<evidence type="ECO:0000256" key="4">
    <source>
        <dbReference type="ARBA" id="ARBA00022840"/>
    </source>
</evidence>
<name>A1WET5_VEREI</name>
<dbReference type="Pfam" id="PF00005">
    <property type="entry name" value="ABC_tran"/>
    <property type="match status" value="1"/>
</dbReference>
<dbReference type="PROSITE" id="PS00211">
    <property type="entry name" value="ABC_TRANSPORTER_1"/>
    <property type="match status" value="1"/>
</dbReference>
<dbReference type="SUPFAM" id="SSF52540">
    <property type="entry name" value="P-loop containing nucleoside triphosphate hydrolases"/>
    <property type="match status" value="1"/>
</dbReference>
<keyword evidence="3" id="KW-0547">Nucleotide-binding</keyword>
<dbReference type="HOGENOM" id="CLU_000604_1_2_4"/>
<accession>A1WET5</accession>
<dbReference type="GeneID" id="76459088"/>
<dbReference type="GO" id="GO:0016887">
    <property type="term" value="F:ATP hydrolysis activity"/>
    <property type="evidence" value="ECO:0007669"/>
    <property type="project" value="InterPro"/>
</dbReference>
<keyword evidence="2" id="KW-0472">Membrane</keyword>
<dbReference type="PROSITE" id="PS50893">
    <property type="entry name" value="ABC_TRANSPORTER_2"/>
    <property type="match status" value="1"/>
</dbReference>
<keyword evidence="2" id="KW-1003">Cell membrane</keyword>
<dbReference type="eggNOG" id="COG0411">
    <property type="taxonomic scope" value="Bacteria"/>
</dbReference>
<dbReference type="GO" id="GO:0005524">
    <property type="term" value="F:ATP binding"/>
    <property type="evidence" value="ECO:0007669"/>
    <property type="project" value="UniProtKB-KW"/>
</dbReference>
<dbReference type="STRING" id="391735.Veis_0352"/>
<dbReference type="InterPro" id="IPR003439">
    <property type="entry name" value="ABC_transporter-like_ATP-bd"/>
</dbReference>
<dbReference type="Proteomes" id="UP000000374">
    <property type="component" value="Chromosome"/>
</dbReference>
<reference evidence="7" key="1">
    <citation type="submission" date="2006-12" db="EMBL/GenBank/DDBJ databases">
        <title>Complete sequence of chromosome 1 of Verminephrobacter eiseniae EF01-2.</title>
        <authorList>
            <person name="Copeland A."/>
            <person name="Lucas S."/>
            <person name="Lapidus A."/>
            <person name="Barry K."/>
            <person name="Detter J.C."/>
            <person name="Glavina del Rio T."/>
            <person name="Dalin E."/>
            <person name="Tice H."/>
            <person name="Pitluck S."/>
            <person name="Chertkov O."/>
            <person name="Brettin T."/>
            <person name="Bruce D."/>
            <person name="Han C."/>
            <person name="Tapia R."/>
            <person name="Gilna P."/>
            <person name="Schmutz J."/>
            <person name="Larimer F."/>
            <person name="Land M."/>
            <person name="Hauser L."/>
            <person name="Kyrpides N."/>
            <person name="Kim E."/>
            <person name="Stahl D."/>
            <person name="Richardson P."/>
        </authorList>
    </citation>
    <scope>NUCLEOTIDE SEQUENCE [LARGE SCALE GENOMIC DNA]</scope>
    <source>
        <strain evidence="7">EF01-2</strain>
    </source>
</reference>
<dbReference type="PANTHER" id="PTHR45772">
    <property type="entry name" value="CONSERVED COMPONENT OF ABC TRANSPORTER FOR NATURAL AMINO ACIDS-RELATED"/>
    <property type="match status" value="1"/>
</dbReference>
<evidence type="ECO:0000256" key="3">
    <source>
        <dbReference type="ARBA" id="ARBA00022741"/>
    </source>
</evidence>
<dbReference type="InterPro" id="IPR032823">
    <property type="entry name" value="BCA_ABC_TP_C"/>
</dbReference>
<dbReference type="EMBL" id="CP000542">
    <property type="protein sequence ID" value="ABM56142.1"/>
    <property type="molecule type" value="Genomic_DNA"/>
</dbReference>
<evidence type="ECO:0000313" key="6">
    <source>
        <dbReference type="EMBL" id="ABM56142.1"/>
    </source>
</evidence>
<proteinExistence type="predicted"/>
<dbReference type="CDD" id="cd03219">
    <property type="entry name" value="ABC_Mj1267_LivG_branched"/>
    <property type="match status" value="1"/>
</dbReference>
<evidence type="ECO:0000256" key="2">
    <source>
        <dbReference type="ARBA" id="ARBA00022475"/>
    </source>
</evidence>
<evidence type="ECO:0000259" key="5">
    <source>
        <dbReference type="PROSITE" id="PS50893"/>
    </source>
</evidence>
<dbReference type="Gene3D" id="3.40.50.300">
    <property type="entry name" value="P-loop containing nucleotide triphosphate hydrolases"/>
    <property type="match status" value="1"/>
</dbReference>
<dbReference type="GO" id="GO:0005886">
    <property type="term" value="C:plasma membrane"/>
    <property type="evidence" value="ECO:0007669"/>
    <property type="project" value="TreeGrafter"/>
</dbReference>
<dbReference type="Pfam" id="PF12399">
    <property type="entry name" value="BCA_ABC_TP_C"/>
    <property type="match status" value="1"/>
</dbReference>